<dbReference type="Proteomes" id="UP000310760">
    <property type="component" value="Unassembled WGS sequence"/>
</dbReference>
<sequence>MADVLTPEQRRKCMSRIRSRNTRPEIIIRKFLFAHGFRFRINVKRLPGTPDIVLRKYKTVIFVNGCFWHGHEGCRYFRLPKSNVDFWKNKIERNKERDLQERIKLRDMGWHVIQFWECQLKPSVRNENLNGLLCTLNHLFLENFAVYRTVPYGKAGKDLNLIAAETEVEYKKNKPLKNQNN</sequence>
<dbReference type="CDD" id="cd00221">
    <property type="entry name" value="Vsr"/>
    <property type="match status" value="1"/>
</dbReference>
<evidence type="ECO:0000313" key="7">
    <source>
        <dbReference type="EMBL" id="EOS12353.1"/>
    </source>
</evidence>
<dbReference type="STRING" id="1235788.C802_02166"/>
<reference evidence="7 9" key="1">
    <citation type="submission" date="2013-04" db="EMBL/GenBank/DDBJ databases">
        <title>The Genome Sequence of Bacteroides massiliensis dnLKV3.</title>
        <authorList>
            <consortium name="The Broad Institute Genomics Platform"/>
            <consortium name="The Broad Institute Genome Sequencing Center for Infectious Disease"/>
            <person name="Earl A."/>
            <person name="Xavier R."/>
            <person name="Kuhn K."/>
            <person name="Stappenbeck T."/>
            <person name="Walker B."/>
            <person name="Young S."/>
            <person name="Zeng Q."/>
            <person name="Gargeya S."/>
            <person name="Fitzgerald M."/>
            <person name="Haas B."/>
            <person name="Abouelleil A."/>
            <person name="Allen A.W."/>
            <person name="Alvarado L."/>
            <person name="Arachchi H.M."/>
            <person name="Berlin A.M."/>
            <person name="Chapman S.B."/>
            <person name="Gainer-Dewar J."/>
            <person name="Goldberg J."/>
            <person name="Griggs A."/>
            <person name="Gujja S."/>
            <person name="Hansen M."/>
            <person name="Howarth C."/>
            <person name="Imamovic A."/>
            <person name="Ireland A."/>
            <person name="Larimer J."/>
            <person name="McCowan C."/>
            <person name="Murphy C."/>
            <person name="Pearson M."/>
            <person name="Poon T.W."/>
            <person name="Priest M."/>
            <person name="Roberts A."/>
            <person name="Saif S."/>
            <person name="Shea T."/>
            <person name="Sisk P."/>
            <person name="Sykes S."/>
            <person name="Wortman J."/>
            <person name="Nusbaum C."/>
            <person name="Birren B."/>
        </authorList>
    </citation>
    <scope>NUCLEOTIDE SEQUENCE [LARGE SCALE GENOMIC DNA]</scope>
    <source>
        <strain evidence="7">DnLKV3</strain>
        <strain evidence="9">dnLKV3</strain>
    </source>
</reference>
<dbReference type="Proteomes" id="UP000014200">
    <property type="component" value="Unassembled WGS sequence"/>
</dbReference>
<evidence type="ECO:0000256" key="3">
    <source>
        <dbReference type="ARBA" id="ARBA00022763"/>
    </source>
</evidence>
<dbReference type="EMBL" id="ASSP01000014">
    <property type="protein sequence ID" value="EOS12353.1"/>
    <property type="molecule type" value="Genomic_DNA"/>
</dbReference>
<dbReference type="PATRIC" id="fig|1235788.3.peg.2218"/>
<dbReference type="InterPro" id="IPR004603">
    <property type="entry name" value="DNA_mismatch_endonuc_vsr"/>
</dbReference>
<dbReference type="OrthoDB" id="9801520at2"/>
<keyword evidence="4" id="KW-0378">Hydrolase</keyword>
<dbReference type="GeneID" id="82153655"/>
<evidence type="ECO:0000313" key="10">
    <source>
        <dbReference type="Proteomes" id="UP000310760"/>
    </source>
</evidence>
<dbReference type="AlphaFoldDB" id="R9I812"/>
<accession>R9I812</accession>
<dbReference type="NCBIfam" id="TIGR00632">
    <property type="entry name" value="vsr"/>
    <property type="match status" value="1"/>
</dbReference>
<dbReference type="SUPFAM" id="SSF52980">
    <property type="entry name" value="Restriction endonuclease-like"/>
    <property type="match status" value="1"/>
</dbReference>
<keyword evidence="1" id="KW-0540">Nuclease</keyword>
<dbReference type="RefSeq" id="WP_016276546.1">
    <property type="nucleotide sequence ID" value="NZ_CAJUNV010000013.1"/>
</dbReference>
<keyword evidence="5" id="KW-0234">DNA repair</keyword>
<dbReference type="GO" id="GO:0006298">
    <property type="term" value="P:mismatch repair"/>
    <property type="evidence" value="ECO:0007669"/>
    <property type="project" value="InterPro"/>
</dbReference>
<comment type="similarity">
    <text evidence="6">Belongs to the Vsr family.</text>
</comment>
<proteinExistence type="inferred from homology"/>
<dbReference type="InterPro" id="IPR011335">
    <property type="entry name" value="Restrct_endonuc-II-like"/>
</dbReference>
<dbReference type="GO" id="GO:0004519">
    <property type="term" value="F:endonuclease activity"/>
    <property type="evidence" value="ECO:0007669"/>
    <property type="project" value="UniProtKB-KW"/>
</dbReference>
<evidence type="ECO:0000256" key="5">
    <source>
        <dbReference type="ARBA" id="ARBA00023204"/>
    </source>
</evidence>
<gene>
    <name evidence="8" type="primary">vsr</name>
    <name evidence="7" type="ORF">C802_02166</name>
    <name evidence="8" type="ORF">E5339_09240</name>
</gene>
<evidence type="ECO:0000256" key="2">
    <source>
        <dbReference type="ARBA" id="ARBA00022759"/>
    </source>
</evidence>
<evidence type="ECO:0000256" key="1">
    <source>
        <dbReference type="ARBA" id="ARBA00022722"/>
    </source>
</evidence>
<dbReference type="EMBL" id="SRYJ01000017">
    <property type="protein sequence ID" value="TGY70663.1"/>
    <property type="molecule type" value="Genomic_DNA"/>
</dbReference>
<evidence type="ECO:0000313" key="8">
    <source>
        <dbReference type="EMBL" id="TGY70663.1"/>
    </source>
</evidence>
<organism evidence="7 9">
    <name type="scientific">Phocaeicola sartorii</name>
    <dbReference type="NCBI Taxonomy" id="671267"/>
    <lineage>
        <taxon>Bacteria</taxon>
        <taxon>Pseudomonadati</taxon>
        <taxon>Bacteroidota</taxon>
        <taxon>Bacteroidia</taxon>
        <taxon>Bacteroidales</taxon>
        <taxon>Bacteroidaceae</taxon>
        <taxon>Phocaeicola</taxon>
    </lineage>
</organism>
<comment type="caution">
    <text evidence="7">The sequence shown here is derived from an EMBL/GenBank/DDBJ whole genome shotgun (WGS) entry which is preliminary data.</text>
</comment>
<keyword evidence="9" id="KW-1185">Reference proteome</keyword>
<dbReference type="Gene3D" id="3.40.960.10">
    <property type="entry name" value="VSR Endonuclease"/>
    <property type="match status" value="1"/>
</dbReference>
<dbReference type="HOGENOM" id="CLU_111913_1_1_10"/>
<evidence type="ECO:0000256" key="4">
    <source>
        <dbReference type="ARBA" id="ARBA00022801"/>
    </source>
</evidence>
<keyword evidence="2 7" id="KW-0255">Endonuclease</keyword>
<evidence type="ECO:0000256" key="6">
    <source>
        <dbReference type="ARBA" id="ARBA00029466"/>
    </source>
</evidence>
<dbReference type="GO" id="GO:0016787">
    <property type="term" value="F:hydrolase activity"/>
    <property type="evidence" value="ECO:0007669"/>
    <property type="project" value="UniProtKB-KW"/>
</dbReference>
<reference evidence="8 10" key="2">
    <citation type="submission" date="2019-04" db="EMBL/GenBank/DDBJ databases">
        <title>Microbes associate with the intestines of laboratory mice.</title>
        <authorList>
            <person name="Navarre W."/>
            <person name="Wong E."/>
            <person name="Huang K."/>
            <person name="Tropini C."/>
            <person name="Ng K."/>
            <person name="Yu B."/>
        </authorList>
    </citation>
    <scope>NUCLEOTIDE SEQUENCE [LARGE SCALE GENOMIC DNA]</scope>
    <source>
        <strain evidence="8 10">NM22_B1</strain>
    </source>
</reference>
<protein>
    <submittedName>
        <fullName evidence="7">DNA mismatch endonuclease Vsr</fullName>
    </submittedName>
</protein>
<keyword evidence="3" id="KW-0227">DNA damage</keyword>
<name>R9I812_9BACT</name>
<dbReference type="Pfam" id="PF03852">
    <property type="entry name" value="Vsr"/>
    <property type="match status" value="1"/>
</dbReference>
<evidence type="ECO:0000313" key="9">
    <source>
        <dbReference type="Proteomes" id="UP000014200"/>
    </source>
</evidence>